<dbReference type="InterPro" id="IPR015287">
    <property type="entry name" value="Colicin_D_immunity_dom"/>
</dbReference>
<keyword evidence="3" id="KW-1185">Reference proteome</keyword>
<accession>A0ABU6F814</accession>
<dbReference type="RefSeq" id="WP_326018856.1">
    <property type="nucleotide sequence ID" value="NZ_JAOZYC010000129.1"/>
</dbReference>
<reference evidence="2 3" key="1">
    <citation type="submission" date="2022-10" db="EMBL/GenBank/DDBJ databases">
        <authorList>
            <person name="Xie J."/>
            <person name="Shen N."/>
        </authorList>
    </citation>
    <scope>NUCLEOTIDE SEQUENCE [LARGE SCALE GENOMIC DNA]</scope>
    <source>
        <strain evidence="2 3">YIM65594</strain>
    </source>
</reference>
<evidence type="ECO:0000313" key="3">
    <source>
        <dbReference type="Proteomes" id="UP001354931"/>
    </source>
</evidence>
<feature type="domain" description="Colicin D immunity protein" evidence="1">
    <location>
        <begin position="14"/>
        <end position="88"/>
    </location>
</feature>
<sequence length="94" mass="10710">MEKNTMPSPPLAPYMTMAEQFVTGHIDALEFEARFWQEFQGSRDISDADFALVNELFYVVEDFVSDVTARDPGDVTERELLAAARTFLDACRVR</sequence>
<comment type="caution">
    <text evidence="2">The sequence shown here is derived from an EMBL/GenBank/DDBJ whole genome shotgun (WGS) entry which is preliminary data.</text>
</comment>
<organism evidence="2 3">
    <name type="scientific">Streptomyces endophyticus</name>
    <dbReference type="NCBI Taxonomy" id="714166"/>
    <lineage>
        <taxon>Bacteria</taxon>
        <taxon>Bacillati</taxon>
        <taxon>Actinomycetota</taxon>
        <taxon>Actinomycetes</taxon>
        <taxon>Kitasatosporales</taxon>
        <taxon>Streptomycetaceae</taxon>
        <taxon>Streptomyces</taxon>
    </lineage>
</organism>
<dbReference type="Pfam" id="PF09204">
    <property type="entry name" value="Colicin_immun"/>
    <property type="match status" value="1"/>
</dbReference>
<dbReference type="Gene3D" id="1.20.120.650">
    <property type="entry name" value="Colicin D"/>
    <property type="match status" value="1"/>
</dbReference>
<name>A0ABU6F814_9ACTN</name>
<dbReference type="Proteomes" id="UP001354931">
    <property type="component" value="Unassembled WGS sequence"/>
</dbReference>
<evidence type="ECO:0000259" key="1">
    <source>
        <dbReference type="Pfam" id="PF09204"/>
    </source>
</evidence>
<evidence type="ECO:0000313" key="2">
    <source>
        <dbReference type="EMBL" id="MEB8340160.1"/>
    </source>
</evidence>
<dbReference type="InterPro" id="IPR036471">
    <property type="entry name" value="Colicin_D_sf"/>
</dbReference>
<protein>
    <submittedName>
        <fullName evidence="2">Colicin immunity domain-containing protein</fullName>
    </submittedName>
</protein>
<dbReference type="EMBL" id="JAOZYC010000129">
    <property type="protein sequence ID" value="MEB8340160.1"/>
    <property type="molecule type" value="Genomic_DNA"/>
</dbReference>
<gene>
    <name evidence="2" type="ORF">OKJ99_21950</name>
</gene>
<proteinExistence type="predicted"/>